<dbReference type="EC" id="3.6.4.12" evidence="12"/>
<dbReference type="SMART" id="SM00382">
    <property type="entry name" value="AAA"/>
    <property type="match status" value="1"/>
</dbReference>
<dbReference type="Gene3D" id="1.10.8.60">
    <property type="match status" value="1"/>
</dbReference>
<organism evidence="14 15">
    <name type="scientific">Porphyridium purpureum</name>
    <name type="common">Red alga</name>
    <name type="synonym">Porphyridium cruentum</name>
    <dbReference type="NCBI Taxonomy" id="35688"/>
    <lineage>
        <taxon>Eukaryota</taxon>
        <taxon>Rhodophyta</taxon>
        <taxon>Bangiophyceae</taxon>
        <taxon>Porphyridiales</taxon>
        <taxon>Porphyridiaceae</taxon>
        <taxon>Porphyridium</taxon>
    </lineage>
</organism>
<evidence type="ECO:0000256" key="3">
    <source>
        <dbReference type="ARBA" id="ARBA00022741"/>
    </source>
</evidence>
<keyword evidence="6 12" id="KW-0347">Helicase</keyword>
<dbReference type="InterPro" id="IPR027238">
    <property type="entry name" value="RuvB-like"/>
</dbReference>
<dbReference type="InterPro" id="IPR010339">
    <property type="entry name" value="TIP49_P-loop"/>
</dbReference>
<keyword evidence="10" id="KW-0234">DNA repair</keyword>
<dbReference type="CDD" id="cd00009">
    <property type="entry name" value="AAA"/>
    <property type="match status" value="1"/>
</dbReference>
<dbReference type="InterPro" id="IPR027417">
    <property type="entry name" value="P-loop_NTPase"/>
</dbReference>
<evidence type="ECO:0000256" key="11">
    <source>
        <dbReference type="ARBA" id="ARBA00023242"/>
    </source>
</evidence>
<comment type="subcellular location">
    <subcellularLocation>
        <location evidence="1">Nucleus</location>
    </subcellularLocation>
</comment>
<dbReference type="GO" id="GO:0005524">
    <property type="term" value="F:ATP binding"/>
    <property type="evidence" value="ECO:0007669"/>
    <property type="project" value="UniProtKB-KW"/>
</dbReference>
<dbReference type="EMBL" id="VRMN01000003">
    <property type="protein sequence ID" value="KAA8495323.1"/>
    <property type="molecule type" value="Genomic_DNA"/>
</dbReference>
<dbReference type="OMA" id="IINTEPY"/>
<sequence>MAGMGVRGRRVAEERDLASLERIGAHSHICGLGVDEARSALSDIPFISQGLVGQQEARKAASVVVKMVRAGMIGGRAVLLAGPPGSGKTALAMGMAQALGDSTPFVKLSASEIFSNEISKTEALSQSLRRAIGVKIREETEIIEGEVVEIQIDRPLAGGVAHLGSSGKLTLKTTEMETIYDLGEKMVNALAKEKVSSGDVIAIDKGTGKVSKRGRSFARSRDYDAIGASTKFVHCPDGELQKKKEVQHVVSLHEIDVINSRQQGFLALFAGDTGEIKKEVREQIDSKVSEWIEEGKAEIVPGVLFIDEVHMLDIECFSFINRAIEGDLAPLLIMATNRGIAQIRGTNFRSPHGIPLDLLDRLLIIMTKPYSEKEMREILTLRCVEEDIAIADAAMDLLTKIAEEASLRYAMYLLTTSALTCAKRRAEKVDVEDVKRCYSIFLDVKRSTHFLHEYQKEYLFNEVDDADADADADGDADAPMGGDVDALQSASTARENTMNDGNA</sequence>
<dbReference type="InterPro" id="IPR042487">
    <property type="entry name" value="RuvBL1/2_DNA/RNA_bd_dom"/>
</dbReference>
<proteinExistence type="inferred from homology"/>
<keyword evidence="11 12" id="KW-0539">Nucleus</keyword>
<gene>
    <name evidence="14" type="ORF">FVE85_1478</name>
</gene>
<dbReference type="FunFam" id="3.40.50.300:FF:002221">
    <property type="entry name" value="RuvB-like 2"/>
    <property type="match status" value="1"/>
</dbReference>
<dbReference type="InterPro" id="IPR003593">
    <property type="entry name" value="AAA+_ATPase"/>
</dbReference>
<dbReference type="GO" id="GO:0005634">
    <property type="term" value="C:nucleus"/>
    <property type="evidence" value="ECO:0007669"/>
    <property type="project" value="UniProtKB-SubCell"/>
</dbReference>
<evidence type="ECO:0000256" key="5">
    <source>
        <dbReference type="ARBA" id="ARBA00022801"/>
    </source>
</evidence>
<evidence type="ECO:0000313" key="14">
    <source>
        <dbReference type="EMBL" id="KAA8495323.1"/>
    </source>
</evidence>
<feature type="domain" description="AAA+ ATPase" evidence="13">
    <location>
        <begin position="74"/>
        <end position="356"/>
    </location>
</feature>
<keyword evidence="9 12" id="KW-0804">Transcription</keyword>
<keyword evidence="8 12" id="KW-0805">Transcription regulation</keyword>
<evidence type="ECO:0000256" key="7">
    <source>
        <dbReference type="ARBA" id="ARBA00022840"/>
    </source>
</evidence>
<dbReference type="FunFam" id="1.10.8.60:FF:000010">
    <property type="entry name" value="RuvB-like helicase"/>
    <property type="match status" value="1"/>
</dbReference>
<evidence type="ECO:0000256" key="10">
    <source>
        <dbReference type="ARBA" id="ARBA00023204"/>
    </source>
</evidence>
<keyword evidence="3 12" id="KW-0547">Nucleotide-binding</keyword>
<dbReference type="GO" id="GO:0006281">
    <property type="term" value="P:DNA repair"/>
    <property type="evidence" value="ECO:0007669"/>
    <property type="project" value="UniProtKB-KW"/>
</dbReference>
<comment type="caution">
    <text evidence="14">The sequence shown here is derived from an EMBL/GenBank/DDBJ whole genome shotgun (WGS) entry which is preliminary data.</text>
</comment>
<dbReference type="Proteomes" id="UP000324585">
    <property type="component" value="Unassembled WGS sequence"/>
</dbReference>
<dbReference type="Gene3D" id="3.40.50.300">
    <property type="entry name" value="P-loop containing nucleotide triphosphate hydrolases"/>
    <property type="match status" value="1"/>
</dbReference>
<dbReference type="GO" id="GO:0016887">
    <property type="term" value="F:ATP hydrolysis activity"/>
    <property type="evidence" value="ECO:0007669"/>
    <property type="project" value="RHEA"/>
</dbReference>
<keyword evidence="4" id="KW-0227">DNA damage</keyword>
<evidence type="ECO:0000256" key="4">
    <source>
        <dbReference type="ARBA" id="ARBA00022763"/>
    </source>
</evidence>
<dbReference type="OrthoDB" id="10060499at2759"/>
<dbReference type="Gene3D" id="2.40.50.360">
    <property type="entry name" value="RuvB-like helicase, domain II"/>
    <property type="match status" value="1"/>
</dbReference>
<evidence type="ECO:0000256" key="1">
    <source>
        <dbReference type="ARBA" id="ARBA00004123"/>
    </source>
</evidence>
<dbReference type="PANTHER" id="PTHR11093">
    <property type="entry name" value="RUVB-RELATED REPTIN AND PONTIN"/>
    <property type="match status" value="1"/>
</dbReference>
<dbReference type="FunFam" id="2.40.50.360:FF:000002">
    <property type="entry name" value="RuvB-like helicase"/>
    <property type="match status" value="1"/>
</dbReference>
<evidence type="ECO:0000256" key="12">
    <source>
        <dbReference type="RuleBase" id="RU363048"/>
    </source>
</evidence>
<dbReference type="AlphaFoldDB" id="A0A5J4YXC8"/>
<dbReference type="Pfam" id="PF17856">
    <property type="entry name" value="TIP49_C"/>
    <property type="match status" value="1"/>
</dbReference>
<evidence type="ECO:0000256" key="8">
    <source>
        <dbReference type="ARBA" id="ARBA00023015"/>
    </source>
</evidence>
<evidence type="ECO:0000259" key="13">
    <source>
        <dbReference type="SMART" id="SM00382"/>
    </source>
</evidence>
<keyword evidence="5 12" id="KW-0378">Hydrolase</keyword>
<protein>
    <recommendedName>
        <fullName evidence="12">RuvB-like helicase</fullName>
        <ecNumber evidence="12">3.6.4.12</ecNumber>
    </recommendedName>
</protein>
<keyword evidence="15" id="KW-1185">Reference proteome</keyword>
<name>A0A5J4YXC8_PORPP</name>
<evidence type="ECO:0000313" key="15">
    <source>
        <dbReference type="Proteomes" id="UP000324585"/>
    </source>
</evidence>
<evidence type="ECO:0000256" key="6">
    <source>
        <dbReference type="ARBA" id="ARBA00022806"/>
    </source>
</evidence>
<accession>A0A5J4YXC8</accession>
<evidence type="ECO:0000256" key="9">
    <source>
        <dbReference type="ARBA" id="ARBA00023163"/>
    </source>
</evidence>
<dbReference type="InterPro" id="IPR041048">
    <property type="entry name" value="RuvB-like_C"/>
</dbReference>
<comment type="catalytic activity">
    <reaction evidence="12">
        <text>ATP + H2O = ADP + phosphate + H(+)</text>
        <dbReference type="Rhea" id="RHEA:13065"/>
        <dbReference type="ChEBI" id="CHEBI:15377"/>
        <dbReference type="ChEBI" id="CHEBI:15378"/>
        <dbReference type="ChEBI" id="CHEBI:30616"/>
        <dbReference type="ChEBI" id="CHEBI:43474"/>
        <dbReference type="ChEBI" id="CHEBI:456216"/>
        <dbReference type="EC" id="3.6.4.12"/>
    </reaction>
</comment>
<reference evidence="15" key="1">
    <citation type="journal article" date="2019" name="Nat. Commun.">
        <title>Expansion of phycobilisome linker gene families in mesophilic red algae.</title>
        <authorList>
            <person name="Lee J."/>
            <person name="Kim D."/>
            <person name="Bhattacharya D."/>
            <person name="Yoon H.S."/>
        </authorList>
    </citation>
    <scope>NUCLEOTIDE SEQUENCE [LARGE SCALE GENOMIC DNA]</scope>
    <source>
        <strain evidence="15">CCMP 1328</strain>
    </source>
</reference>
<dbReference type="SUPFAM" id="SSF52540">
    <property type="entry name" value="P-loop containing nucleoside triphosphate hydrolases"/>
    <property type="match status" value="1"/>
</dbReference>
<evidence type="ECO:0000256" key="2">
    <source>
        <dbReference type="ARBA" id="ARBA00007519"/>
    </source>
</evidence>
<dbReference type="Pfam" id="PF06068">
    <property type="entry name" value="TIP49"/>
    <property type="match status" value="1"/>
</dbReference>
<dbReference type="GO" id="GO:0003678">
    <property type="term" value="F:DNA helicase activity"/>
    <property type="evidence" value="ECO:0007669"/>
    <property type="project" value="UniProtKB-EC"/>
</dbReference>
<comment type="similarity">
    <text evidence="2 12">Belongs to the RuvB family.</text>
</comment>
<keyword evidence="7 12" id="KW-0067">ATP-binding</keyword>